<dbReference type="Pfam" id="PF21314">
    <property type="entry name" value="TM_ErbB1"/>
    <property type="match status" value="1"/>
</dbReference>
<feature type="domain" description="Epidermal growth factor receptor-like transmembrane-juxtamembrane segment" evidence="6">
    <location>
        <begin position="92"/>
        <end position="118"/>
    </location>
</feature>
<dbReference type="InterPro" id="IPR049328">
    <property type="entry name" value="TM_ErbB1"/>
</dbReference>
<evidence type="ECO:0000256" key="4">
    <source>
        <dbReference type="SAM" id="MobiDB-lite"/>
    </source>
</evidence>
<accession>A0ABR4HCZ5</accession>
<keyword evidence="5" id="KW-1133">Transmembrane helix</keyword>
<keyword evidence="2" id="KW-0547">Nucleotide-binding</keyword>
<dbReference type="PANTHER" id="PTHR16861:SF7">
    <property type="entry name" value="MEMBRANE ANCHOR OPY2 N-TERMINAL DOMAIN-CONTAINING PROTEIN"/>
    <property type="match status" value="1"/>
</dbReference>
<dbReference type="PANTHER" id="PTHR16861">
    <property type="entry name" value="GLYCOPROTEIN 38"/>
    <property type="match status" value="1"/>
</dbReference>
<name>A0ABR4HCZ5_9EURO</name>
<evidence type="ECO:0000256" key="5">
    <source>
        <dbReference type="SAM" id="Phobius"/>
    </source>
</evidence>
<keyword evidence="5" id="KW-0812">Transmembrane</keyword>
<evidence type="ECO:0000256" key="2">
    <source>
        <dbReference type="ARBA" id="ARBA00022741"/>
    </source>
</evidence>
<feature type="compositionally biased region" description="Low complexity" evidence="4">
    <location>
        <begin position="37"/>
        <end position="65"/>
    </location>
</feature>
<evidence type="ECO:0000259" key="6">
    <source>
        <dbReference type="Pfam" id="PF21314"/>
    </source>
</evidence>
<keyword evidence="3" id="KW-0067">ATP-binding</keyword>
<gene>
    <name evidence="7" type="ORF">BJX63DRAFT_431958</name>
</gene>
<dbReference type="EMBL" id="JBFXLT010000040">
    <property type="protein sequence ID" value="KAL2813368.1"/>
    <property type="molecule type" value="Genomic_DNA"/>
</dbReference>
<evidence type="ECO:0000313" key="8">
    <source>
        <dbReference type="Proteomes" id="UP001610334"/>
    </source>
</evidence>
<proteinExistence type="predicted"/>
<feature type="transmembrane region" description="Helical" evidence="5">
    <location>
        <begin position="89"/>
        <end position="114"/>
    </location>
</feature>
<keyword evidence="5" id="KW-0472">Membrane</keyword>
<dbReference type="Proteomes" id="UP001610334">
    <property type="component" value="Unassembled WGS sequence"/>
</dbReference>
<reference evidence="7 8" key="1">
    <citation type="submission" date="2024-07" db="EMBL/GenBank/DDBJ databases">
        <title>Section-level genome sequencing and comparative genomics of Aspergillus sections Usti and Cavernicolus.</title>
        <authorList>
            <consortium name="Lawrence Berkeley National Laboratory"/>
            <person name="Nybo J.L."/>
            <person name="Vesth T.C."/>
            <person name="Theobald S."/>
            <person name="Frisvad J.C."/>
            <person name="Larsen T.O."/>
            <person name="Kjaerboelling I."/>
            <person name="Rothschild-Mancinelli K."/>
            <person name="Lyhne E.K."/>
            <person name="Kogle M.E."/>
            <person name="Barry K."/>
            <person name="Clum A."/>
            <person name="Na H."/>
            <person name="Ledsgaard L."/>
            <person name="Lin J."/>
            <person name="Lipzen A."/>
            <person name="Kuo A."/>
            <person name="Riley R."/>
            <person name="Mondo S."/>
            <person name="Labutti K."/>
            <person name="Haridas S."/>
            <person name="Pangalinan J."/>
            <person name="Salamov A.A."/>
            <person name="Simmons B.A."/>
            <person name="Magnuson J.K."/>
            <person name="Chen J."/>
            <person name="Drula E."/>
            <person name="Henrissat B."/>
            <person name="Wiebenga A."/>
            <person name="Lubbers R.J."/>
            <person name="Gomes A.C."/>
            <person name="Makela M.R."/>
            <person name="Stajich J."/>
            <person name="Grigoriev I.V."/>
            <person name="Mortensen U.H."/>
            <person name="De Vries R.P."/>
            <person name="Baker S.E."/>
            <person name="Andersen M.R."/>
        </authorList>
    </citation>
    <scope>NUCLEOTIDE SEQUENCE [LARGE SCALE GENOMIC DNA]</scope>
    <source>
        <strain evidence="7 8">CBS 588.65</strain>
    </source>
</reference>
<organism evidence="7 8">
    <name type="scientific">Aspergillus granulosus</name>
    <dbReference type="NCBI Taxonomy" id="176169"/>
    <lineage>
        <taxon>Eukaryota</taxon>
        <taxon>Fungi</taxon>
        <taxon>Dikarya</taxon>
        <taxon>Ascomycota</taxon>
        <taxon>Pezizomycotina</taxon>
        <taxon>Eurotiomycetes</taxon>
        <taxon>Eurotiomycetidae</taxon>
        <taxon>Eurotiales</taxon>
        <taxon>Aspergillaceae</taxon>
        <taxon>Aspergillus</taxon>
        <taxon>Aspergillus subgen. Nidulantes</taxon>
    </lineage>
</organism>
<comment type="caution">
    <text evidence="7">The sequence shown here is derived from an EMBL/GenBank/DDBJ whole genome shotgun (WGS) entry which is preliminary data.</text>
</comment>
<protein>
    <recommendedName>
        <fullName evidence="6">Epidermal growth factor receptor-like transmembrane-juxtamembrane segment domain-containing protein</fullName>
    </recommendedName>
</protein>
<keyword evidence="8" id="KW-1185">Reference proteome</keyword>
<keyword evidence="1" id="KW-0597">Phosphoprotein</keyword>
<evidence type="ECO:0000256" key="3">
    <source>
        <dbReference type="ARBA" id="ARBA00022840"/>
    </source>
</evidence>
<sequence>MAWCMVDGIPNTLYRTFTGTQLTMVPAGSTTTSVDNSETTSTFTRDTSPTPTETTLGTTTSSATSIHPSEIGSHQTDEPEPDDDSGTNVGAIAGGVVGGVAGLTLIILVVWFIMRRQKNKTAELREIGAGYAAPEPK</sequence>
<feature type="region of interest" description="Disordered" evidence="4">
    <location>
        <begin position="28"/>
        <end position="90"/>
    </location>
</feature>
<evidence type="ECO:0000256" key="1">
    <source>
        <dbReference type="ARBA" id="ARBA00022553"/>
    </source>
</evidence>
<evidence type="ECO:0000313" key="7">
    <source>
        <dbReference type="EMBL" id="KAL2813368.1"/>
    </source>
</evidence>